<accession>A0AA37WTC9</accession>
<keyword evidence="3" id="KW-1185">Reference proteome</keyword>
<evidence type="ECO:0000313" key="3">
    <source>
        <dbReference type="Proteomes" id="UP001157440"/>
    </source>
</evidence>
<name>A0AA37WTC9_9HYPH</name>
<dbReference type="AlphaFoldDB" id="A0AA37WTC9"/>
<protein>
    <submittedName>
        <fullName evidence="2">Uncharacterized protein</fullName>
    </submittedName>
</protein>
<sequence length="58" mass="6417">MCTDRAAGSCGLAKGRILDLAATIVVPERVALGREDRRNGLDPQRDRDRDRPMHKVMG</sequence>
<dbReference type="Proteomes" id="UP001157440">
    <property type="component" value="Unassembled WGS sequence"/>
</dbReference>
<dbReference type="EMBL" id="BSPL01000023">
    <property type="protein sequence ID" value="GLS73015.1"/>
    <property type="molecule type" value="Genomic_DNA"/>
</dbReference>
<organism evidence="2 3">
    <name type="scientific">Methylobacterium tardum</name>
    <dbReference type="NCBI Taxonomy" id="374432"/>
    <lineage>
        <taxon>Bacteria</taxon>
        <taxon>Pseudomonadati</taxon>
        <taxon>Pseudomonadota</taxon>
        <taxon>Alphaproteobacteria</taxon>
        <taxon>Hyphomicrobiales</taxon>
        <taxon>Methylobacteriaceae</taxon>
        <taxon>Methylobacterium</taxon>
    </lineage>
</organism>
<proteinExistence type="predicted"/>
<reference evidence="3" key="1">
    <citation type="journal article" date="2019" name="Int. J. Syst. Evol. Microbiol.">
        <title>The Global Catalogue of Microorganisms (GCM) 10K type strain sequencing project: providing services to taxonomists for standard genome sequencing and annotation.</title>
        <authorList>
            <consortium name="The Broad Institute Genomics Platform"/>
            <consortium name="The Broad Institute Genome Sequencing Center for Infectious Disease"/>
            <person name="Wu L."/>
            <person name="Ma J."/>
        </authorList>
    </citation>
    <scope>NUCLEOTIDE SEQUENCE [LARGE SCALE GENOMIC DNA]</scope>
    <source>
        <strain evidence="3">NBRC 103632</strain>
    </source>
</reference>
<dbReference type="RefSeq" id="WP_379009431.1">
    <property type="nucleotide sequence ID" value="NZ_JBHSWL010000001.1"/>
</dbReference>
<comment type="caution">
    <text evidence="2">The sequence shown here is derived from an EMBL/GenBank/DDBJ whole genome shotgun (WGS) entry which is preliminary data.</text>
</comment>
<feature type="region of interest" description="Disordered" evidence="1">
    <location>
        <begin position="32"/>
        <end position="58"/>
    </location>
</feature>
<gene>
    <name evidence="2" type="ORF">GCM10007890_50300</name>
</gene>
<evidence type="ECO:0000256" key="1">
    <source>
        <dbReference type="SAM" id="MobiDB-lite"/>
    </source>
</evidence>
<evidence type="ECO:0000313" key="2">
    <source>
        <dbReference type="EMBL" id="GLS73015.1"/>
    </source>
</evidence>